<dbReference type="InterPro" id="IPR051923">
    <property type="entry name" value="Glycosyl_Hydrolase_39"/>
</dbReference>
<keyword evidence="4" id="KW-0812">Transmembrane</keyword>
<dbReference type="OrthoDB" id="9802522at2"/>
<dbReference type="EMBL" id="CP003697">
    <property type="protein sequence ID" value="AGF73602.1"/>
    <property type="molecule type" value="Genomic_DNA"/>
</dbReference>
<dbReference type="eggNOG" id="COG3664">
    <property type="taxonomic scope" value="Bacteria"/>
</dbReference>
<keyword evidence="4" id="KW-1133">Transmembrane helix</keyword>
<proteinExistence type="inferred from homology"/>
<gene>
    <name evidence="6" type="ORF">A605_13030</name>
</gene>
<evidence type="ECO:0000256" key="4">
    <source>
        <dbReference type="SAM" id="Phobius"/>
    </source>
</evidence>
<evidence type="ECO:0000256" key="3">
    <source>
        <dbReference type="RuleBase" id="RU361153"/>
    </source>
</evidence>
<dbReference type="Pfam" id="PF00150">
    <property type="entry name" value="Cellulase"/>
    <property type="match status" value="1"/>
</dbReference>
<keyword evidence="4" id="KW-0472">Membrane</keyword>
<reference evidence="6 7" key="1">
    <citation type="journal article" date="2012" name="Stand. Genomic Sci.">
        <title>Genome sequence of the halotolerant bacterium Corynebacterium halotolerans type strain YIM 70093(T) (= DSM 44683(T)).</title>
        <authorList>
            <person name="Ruckert C."/>
            <person name="Albersmeier A."/>
            <person name="Al-Dilaimi A."/>
            <person name="Niehaus K."/>
            <person name="Szczepanowski R."/>
            <person name="Kalinowski J."/>
        </authorList>
    </citation>
    <scope>NUCLEOTIDE SEQUENCE [LARGE SCALE GENOMIC DNA]</scope>
    <source>
        <strain evidence="6">YIM 70093</strain>
    </source>
</reference>
<evidence type="ECO:0000313" key="7">
    <source>
        <dbReference type="Proteomes" id="UP000011723"/>
    </source>
</evidence>
<dbReference type="STRING" id="1121362.A605_13030"/>
<dbReference type="AlphaFoldDB" id="M1NVV3"/>
<dbReference type="InterPro" id="IPR001547">
    <property type="entry name" value="Glyco_hydro_5"/>
</dbReference>
<evidence type="ECO:0000256" key="2">
    <source>
        <dbReference type="ARBA" id="ARBA00023295"/>
    </source>
</evidence>
<dbReference type="SMR" id="M1NVV3"/>
<evidence type="ECO:0000256" key="1">
    <source>
        <dbReference type="ARBA" id="ARBA00022801"/>
    </source>
</evidence>
<dbReference type="HOGENOM" id="CLU_041401_2_1_11"/>
<protein>
    <recommendedName>
        <fullName evidence="5">Glycoside hydrolase family 5 domain-containing protein</fullName>
    </recommendedName>
</protein>
<dbReference type="RefSeq" id="WP_015402016.1">
    <property type="nucleotide sequence ID" value="NC_020302.1"/>
</dbReference>
<dbReference type="Gene3D" id="3.20.20.80">
    <property type="entry name" value="Glycosidases"/>
    <property type="match status" value="1"/>
</dbReference>
<evidence type="ECO:0000259" key="5">
    <source>
        <dbReference type="Pfam" id="PF00150"/>
    </source>
</evidence>
<comment type="similarity">
    <text evidence="3">Belongs to the glycosyl hydrolase 5 (cellulase A) family.</text>
</comment>
<dbReference type="PANTHER" id="PTHR12631:SF10">
    <property type="entry name" value="BETA-XYLOSIDASE-LIKE PROTEIN-RELATED"/>
    <property type="match status" value="1"/>
</dbReference>
<dbReference type="SUPFAM" id="SSF51445">
    <property type="entry name" value="(Trans)glycosidases"/>
    <property type="match status" value="1"/>
</dbReference>
<keyword evidence="1 3" id="KW-0378">Hydrolase</keyword>
<dbReference type="GO" id="GO:0000272">
    <property type="term" value="P:polysaccharide catabolic process"/>
    <property type="evidence" value="ECO:0007669"/>
    <property type="project" value="InterPro"/>
</dbReference>
<dbReference type="GO" id="GO:0004553">
    <property type="term" value="F:hydrolase activity, hydrolyzing O-glycosyl compounds"/>
    <property type="evidence" value="ECO:0007669"/>
    <property type="project" value="InterPro"/>
</dbReference>
<dbReference type="InterPro" id="IPR017853">
    <property type="entry name" value="GH"/>
</dbReference>
<sequence>MTDPVTVRKGPANRRGWIITGVTVALSVVLVLAITVPFSGRSQQAPAELPEVSAAGCRDLGIAGPAAWERMPVGDFRDMVDEQVTLGATRIRLSAVWKDIERERGRYDWSGLDQRVDAAVAAGLVPLMLIHMYPDWVEDFGVVGGGAAAEFGEFAEAVAARYGDRVDAYEIWNEPNLARFWPDPDPDAYAELLAESSPRITTADPGAEIISGGLAPATNMPGYSVAGLDFLGRLYELGAHDHLTAVAVHPYSYPERPSGNSRWNGFRQLRDYRELMSSHGDGAKRIWLTEYGAPTGGDGGVSERAQADMVVEALRITSSESWLGPIFLYTMYDLDLGADDRESYFGLLYGPGAPKPAFTAVREAAESCGA</sequence>
<feature type="domain" description="Glycoside hydrolase family 5" evidence="5">
    <location>
        <begin position="77"/>
        <end position="298"/>
    </location>
</feature>
<dbReference type="Proteomes" id="UP000011723">
    <property type="component" value="Chromosome"/>
</dbReference>
<keyword evidence="7" id="KW-1185">Reference proteome</keyword>
<evidence type="ECO:0000313" key="6">
    <source>
        <dbReference type="EMBL" id="AGF73602.1"/>
    </source>
</evidence>
<keyword evidence="2 3" id="KW-0326">Glycosidase</keyword>
<name>M1NVV3_9CORY</name>
<feature type="transmembrane region" description="Helical" evidence="4">
    <location>
        <begin position="17"/>
        <end position="38"/>
    </location>
</feature>
<organism evidence="6 7">
    <name type="scientific">Corynebacterium halotolerans YIM 70093 = DSM 44683</name>
    <dbReference type="NCBI Taxonomy" id="1121362"/>
    <lineage>
        <taxon>Bacteria</taxon>
        <taxon>Bacillati</taxon>
        <taxon>Actinomycetota</taxon>
        <taxon>Actinomycetes</taxon>
        <taxon>Mycobacteriales</taxon>
        <taxon>Corynebacteriaceae</taxon>
        <taxon>Corynebacterium</taxon>
    </lineage>
</organism>
<dbReference type="PANTHER" id="PTHR12631">
    <property type="entry name" value="ALPHA-L-IDURONIDASE"/>
    <property type="match status" value="1"/>
</dbReference>
<dbReference type="PATRIC" id="fig|1121362.3.peg.2647"/>
<accession>M1NVV3</accession>
<dbReference type="KEGG" id="chn:A605_13030"/>